<proteinExistence type="predicted"/>
<evidence type="ECO:0000313" key="1">
    <source>
        <dbReference type="EMBL" id="KAJ8882660.1"/>
    </source>
</evidence>
<evidence type="ECO:0000313" key="2">
    <source>
        <dbReference type="Proteomes" id="UP001159363"/>
    </source>
</evidence>
<accession>A0ABQ9HEA3</accession>
<reference evidence="1 2" key="1">
    <citation type="submission" date="2023-02" db="EMBL/GenBank/DDBJ databases">
        <title>LHISI_Scaffold_Assembly.</title>
        <authorList>
            <person name="Stuart O.P."/>
            <person name="Cleave R."/>
            <person name="Magrath M.J.L."/>
            <person name="Mikheyev A.S."/>
        </authorList>
    </citation>
    <scope>NUCLEOTIDE SEQUENCE [LARGE SCALE GENOMIC DNA]</scope>
    <source>
        <strain evidence="1">Daus_M_001</strain>
        <tissue evidence="1">Leg muscle</tissue>
    </source>
</reference>
<dbReference type="EMBL" id="JARBHB010000005">
    <property type="protein sequence ID" value="KAJ8882660.1"/>
    <property type="molecule type" value="Genomic_DNA"/>
</dbReference>
<sequence>MNSIGAVVMTCREICLLLSLETGQVGLVPPLKTGDKANLTDRKLFTARPHTKCATYLQFLQDVSAEYLEEVPLAECDAMWFQQDGAPPYFATAVRRHVDMHFPYRHIKSMAYATQLETRDELMCVATCFSAVPPCGHGVVNRDIEQTHCSHVFILISSVKVRVCNWGVLPLHLQLILSLMPCVSRGSNDGDNGEGFATKYVRLHGRDSRLFHELRPQKSLPHHDTLQNKSDNPSTAIWRADTNYLVSTWTIEDEPVSLLASHKGEPGSIPDLVLPFSHVGIVPDDAVSRRVFSGISRCPHPLILAPPHTELNQPHRLSRPRWNCSSIRLEWGGKNILRKKTIPSAAGWDRTRTTSQMHPVTRMIEKDAKVTSSATSVSVQEQFRITNNIKINKKTSQLCRIQDHGTKEEATYKPEESK</sequence>
<gene>
    <name evidence="1" type="ORF">PR048_014472</name>
</gene>
<name>A0ABQ9HEA3_9NEOP</name>
<dbReference type="Proteomes" id="UP001159363">
    <property type="component" value="Chromosome 4"/>
</dbReference>
<organism evidence="1 2">
    <name type="scientific">Dryococelus australis</name>
    <dbReference type="NCBI Taxonomy" id="614101"/>
    <lineage>
        <taxon>Eukaryota</taxon>
        <taxon>Metazoa</taxon>
        <taxon>Ecdysozoa</taxon>
        <taxon>Arthropoda</taxon>
        <taxon>Hexapoda</taxon>
        <taxon>Insecta</taxon>
        <taxon>Pterygota</taxon>
        <taxon>Neoptera</taxon>
        <taxon>Polyneoptera</taxon>
        <taxon>Phasmatodea</taxon>
        <taxon>Verophasmatodea</taxon>
        <taxon>Anareolatae</taxon>
        <taxon>Phasmatidae</taxon>
        <taxon>Eurycanthinae</taxon>
        <taxon>Dryococelus</taxon>
    </lineage>
</organism>
<protein>
    <submittedName>
        <fullName evidence="1">Uncharacterized protein</fullName>
    </submittedName>
</protein>
<comment type="caution">
    <text evidence="1">The sequence shown here is derived from an EMBL/GenBank/DDBJ whole genome shotgun (WGS) entry which is preliminary data.</text>
</comment>
<keyword evidence="2" id="KW-1185">Reference proteome</keyword>